<dbReference type="Pfam" id="PF17101">
    <property type="entry name" value="Stealth_CR1"/>
    <property type="match status" value="1"/>
</dbReference>
<evidence type="ECO:0000313" key="6">
    <source>
        <dbReference type="EMBL" id="PTM27886.1"/>
    </source>
</evidence>
<evidence type="ECO:0000256" key="2">
    <source>
        <dbReference type="ARBA" id="ARBA00022679"/>
    </source>
</evidence>
<evidence type="ECO:0000313" key="7">
    <source>
        <dbReference type="Proteomes" id="UP000241783"/>
    </source>
</evidence>
<keyword evidence="3" id="KW-0270">Exopolysaccharide synthesis</keyword>
<dbReference type="GO" id="GO:0016740">
    <property type="term" value="F:transferase activity"/>
    <property type="evidence" value="ECO:0007669"/>
    <property type="project" value="UniProtKB-KW"/>
</dbReference>
<feature type="domain" description="Stealth protein CR2 conserved region 2" evidence="4">
    <location>
        <begin position="44"/>
        <end position="146"/>
    </location>
</feature>
<dbReference type="PANTHER" id="PTHR24045:SF0">
    <property type="entry name" value="N-ACETYLGLUCOSAMINE-1-PHOSPHOTRANSFERASE SUBUNITS ALPHA_BETA"/>
    <property type="match status" value="1"/>
</dbReference>
<evidence type="ECO:0000256" key="3">
    <source>
        <dbReference type="ARBA" id="ARBA00023169"/>
    </source>
</evidence>
<dbReference type="Pfam" id="PF11380">
    <property type="entry name" value="Stealth_CR2"/>
    <property type="match status" value="1"/>
</dbReference>
<dbReference type="InterPro" id="IPR031358">
    <property type="entry name" value="Stealth_CR1"/>
</dbReference>
<accession>A0ABD6XAR1</accession>
<dbReference type="GO" id="GO:0000271">
    <property type="term" value="P:polysaccharide biosynthetic process"/>
    <property type="evidence" value="ECO:0007669"/>
    <property type="project" value="UniProtKB-KW"/>
</dbReference>
<comment type="caution">
    <text evidence="6">The sequence shown here is derived from an EMBL/GenBank/DDBJ whole genome shotgun (WGS) entry which is preliminary data.</text>
</comment>
<dbReference type="AlphaFoldDB" id="A0ABD6XAR1"/>
<dbReference type="EMBL" id="PZQO01000028">
    <property type="protein sequence ID" value="PTM27886.1"/>
    <property type="molecule type" value="Genomic_DNA"/>
</dbReference>
<name>A0ABD6XAR1_LIMRT</name>
<keyword evidence="2" id="KW-0808">Transferase</keyword>
<evidence type="ECO:0000259" key="4">
    <source>
        <dbReference type="Pfam" id="PF11380"/>
    </source>
</evidence>
<comment type="similarity">
    <text evidence="1">Belongs to the stealth family.</text>
</comment>
<dbReference type="InterPro" id="IPR047141">
    <property type="entry name" value="Stealth"/>
</dbReference>
<dbReference type="Proteomes" id="UP000241783">
    <property type="component" value="Unassembled WGS sequence"/>
</dbReference>
<evidence type="ECO:0000259" key="5">
    <source>
        <dbReference type="Pfam" id="PF17101"/>
    </source>
</evidence>
<evidence type="ECO:0000256" key="1">
    <source>
        <dbReference type="ARBA" id="ARBA00007583"/>
    </source>
</evidence>
<proteinExistence type="inferred from homology"/>
<dbReference type="InterPro" id="IPR021520">
    <property type="entry name" value="Stealth_CR2"/>
</dbReference>
<gene>
    <name evidence="6" type="ORF">DA796_08830</name>
</gene>
<sequence>MIEMAKVNFKIDFVVTWVDGSDPQWQAKKQQYANLTGSLNGENRYRDMGIFEYWFKNVFEFAPWVNNVFLITDQQVPAFIHKYPRVKVIDHRDFIPQSCLPTFNSNTIELNLWRIKELAEHFVLFNDDMFITQPLEPTFFFNPTGKPCLPVILNIIQPSDEYSYIPFNNMELLNRRFNKKTFIKQHWQKIFSWKYGKRNLQSLLALPYPSITGFYEGHTAFPHLKSTFETLATKIFPMSFNLQDHRRFRTRNDISHWLVKDYNILAGNFVVQTDKATRLYHLRHQEDLDQIKTTISNYKIACINDDVADSQEWSAVKPALVKLFQGKYGELS</sequence>
<organism evidence="6 7">
    <name type="scientific">Limosilactobacillus reuteri</name>
    <name type="common">Lactobacillus reuteri</name>
    <dbReference type="NCBI Taxonomy" id="1598"/>
    <lineage>
        <taxon>Bacteria</taxon>
        <taxon>Bacillati</taxon>
        <taxon>Bacillota</taxon>
        <taxon>Bacilli</taxon>
        <taxon>Lactobacillales</taxon>
        <taxon>Lactobacillaceae</taxon>
        <taxon>Limosilactobacillus</taxon>
    </lineage>
</organism>
<feature type="domain" description="Stealth protein CR1 conserved region 1" evidence="5">
    <location>
        <begin position="9"/>
        <end position="34"/>
    </location>
</feature>
<protein>
    <recommendedName>
        <fullName evidence="8">Capsular biosynthesis protein</fullName>
    </recommendedName>
</protein>
<evidence type="ECO:0008006" key="8">
    <source>
        <dbReference type="Google" id="ProtNLM"/>
    </source>
</evidence>
<reference evidence="6 7" key="1">
    <citation type="submission" date="2018-03" db="EMBL/GenBank/DDBJ databases">
        <title>Genome Sequences of Lactobacillus sp. Isolates from Traditional Turkish Sourdough.</title>
        <authorList>
            <person name="Skory C.D."/>
            <person name="Dertli E."/>
        </authorList>
    </citation>
    <scope>NUCLEOTIDE SEQUENCE [LARGE SCALE GENOMIC DNA]</scope>
    <source>
        <strain evidence="6 7">E81</strain>
    </source>
</reference>
<dbReference type="PANTHER" id="PTHR24045">
    <property type="match status" value="1"/>
</dbReference>